<gene>
    <name evidence="2" type="ORF">ALEPTO_LOCUS14299</name>
</gene>
<comment type="caution">
    <text evidence="2">The sequence shown here is derived from an EMBL/GenBank/DDBJ whole genome shotgun (WGS) entry which is preliminary data.</text>
</comment>
<sequence>FYAYGSRAKGIARKLSDLDICYLEDIPDAIVFQIEEEFKEIATLKKYFNNPNLAPARNLVNCQRVIRTDDLANINAQSYHQTLFEMLGDFSIGSNFKEE</sequence>
<evidence type="ECO:0000259" key="1">
    <source>
        <dbReference type="Pfam" id="PF01411"/>
    </source>
</evidence>
<proteinExistence type="predicted"/>
<dbReference type="AlphaFoldDB" id="A0A9N9JBB7"/>
<evidence type="ECO:0000313" key="2">
    <source>
        <dbReference type="EMBL" id="CAG8774077.1"/>
    </source>
</evidence>
<dbReference type="CDD" id="cd05403">
    <property type="entry name" value="NT_KNTase_like"/>
    <property type="match status" value="1"/>
</dbReference>
<dbReference type="Gene3D" id="3.30.930.10">
    <property type="entry name" value="Bira Bifunctional Protein, Domain 2"/>
    <property type="match status" value="1"/>
</dbReference>
<reference evidence="2" key="1">
    <citation type="submission" date="2021-06" db="EMBL/GenBank/DDBJ databases">
        <authorList>
            <person name="Kallberg Y."/>
            <person name="Tangrot J."/>
            <person name="Rosling A."/>
        </authorList>
    </citation>
    <scope>NUCLEOTIDE SEQUENCE</scope>
    <source>
        <strain evidence="2">FL130A</strain>
    </source>
</reference>
<dbReference type="Proteomes" id="UP000789508">
    <property type="component" value="Unassembled WGS sequence"/>
</dbReference>
<keyword evidence="3" id="KW-1185">Reference proteome</keyword>
<dbReference type="OrthoDB" id="2423964at2759"/>
<name>A0A9N9JBB7_9GLOM</name>
<dbReference type="GO" id="GO:0004813">
    <property type="term" value="F:alanine-tRNA ligase activity"/>
    <property type="evidence" value="ECO:0007669"/>
    <property type="project" value="InterPro"/>
</dbReference>
<dbReference type="InterPro" id="IPR043519">
    <property type="entry name" value="NT_sf"/>
</dbReference>
<dbReference type="InterPro" id="IPR045864">
    <property type="entry name" value="aa-tRNA-synth_II/BPL/LPL"/>
</dbReference>
<dbReference type="SUPFAM" id="SSF81301">
    <property type="entry name" value="Nucleotidyltransferase"/>
    <property type="match status" value="1"/>
</dbReference>
<feature type="domain" description="Alanyl-tRNA synthetase class IIc N-terminal" evidence="1">
    <location>
        <begin position="41"/>
        <end position="99"/>
    </location>
</feature>
<feature type="non-terminal residue" evidence="2">
    <location>
        <position position="99"/>
    </location>
</feature>
<accession>A0A9N9JBB7</accession>
<dbReference type="Pfam" id="PF01411">
    <property type="entry name" value="tRNA-synt_2c"/>
    <property type="match status" value="1"/>
</dbReference>
<organism evidence="2 3">
    <name type="scientific">Ambispora leptoticha</name>
    <dbReference type="NCBI Taxonomy" id="144679"/>
    <lineage>
        <taxon>Eukaryota</taxon>
        <taxon>Fungi</taxon>
        <taxon>Fungi incertae sedis</taxon>
        <taxon>Mucoromycota</taxon>
        <taxon>Glomeromycotina</taxon>
        <taxon>Glomeromycetes</taxon>
        <taxon>Archaeosporales</taxon>
        <taxon>Ambisporaceae</taxon>
        <taxon>Ambispora</taxon>
    </lineage>
</organism>
<evidence type="ECO:0000313" key="3">
    <source>
        <dbReference type="Proteomes" id="UP000789508"/>
    </source>
</evidence>
<feature type="non-terminal residue" evidence="2">
    <location>
        <position position="1"/>
    </location>
</feature>
<dbReference type="InterPro" id="IPR018164">
    <property type="entry name" value="Ala-tRNA-synth_IIc_N"/>
</dbReference>
<protein>
    <submittedName>
        <fullName evidence="2">4250_t:CDS:1</fullName>
    </submittedName>
</protein>
<dbReference type="SUPFAM" id="SSF55681">
    <property type="entry name" value="Class II aaRS and biotin synthetases"/>
    <property type="match status" value="1"/>
</dbReference>
<dbReference type="GO" id="GO:0005524">
    <property type="term" value="F:ATP binding"/>
    <property type="evidence" value="ECO:0007669"/>
    <property type="project" value="InterPro"/>
</dbReference>
<dbReference type="GO" id="GO:0006419">
    <property type="term" value="P:alanyl-tRNA aminoacylation"/>
    <property type="evidence" value="ECO:0007669"/>
    <property type="project" value="InterPro"/>
</dbReference>
<dbReference type="EMBL" id="CAJVPS010054452">
    <property type="protein sequence ID" value="CAG8774077.1"/>
    <property type="molecule type" value="Genomic_DNA"/>
</dbReference>